<dbReference type="eggNOG" id="KOG1610">
    <property type="taxonomic scope" value="Eukaryota"/>
</dbReference>
<keyword evidence="1" id="KW-0472">Membrane</keyword>
<reference evidence="2 3" key="1">
    <citation type="submission" date="2009-08" db="EMBL/GenBank/DDBJ databases">
        <title>The Genome Sequence of Spizellomyces punctatus strain DAOM BR117.</title>
        <authorList>
            <consortium name="The Broad Institute Genome Sequencing Platform"/>
            <person name="Russ C."/>
            <person name="Cuomo C."/>
            <person name="Shea T."/>
            <person name="Young S.K."/>
            <person name="Zeng Q."/>
            <person name="Koehrsen M."/>
            <person name="Haas B."/>
            <person name="Borodovsky M."/>
            <person name="Guigo R."/>
            <person name="Alvarado L."/>
            <person name="Berlin A."/>
            <person name="Bochicchio J."/>
            <person name="Borenstein D."/>
            <person name="Chapman S."/>
            <person name="Chen Z."/>
            <person name="Engels R."/>
            <person name="Freedman E."/>
            <person name="Gellesch M."/>
            <person name="Goldberg J."/>
            <person name="Griggs A."/>
            <person name="Gujja S."/>
            <person name="Heiman D."/>
            <person name="Hepburn T."/>
            <person name="Howarth C."/>
            <person name="Jen D."/>
            <person name="Larson L."/>
            <person name="Lewis B."/>
            <person name="Mehta T."/>
            <person name="Park D."/>
            <person name="Pearson M."/>
            <person name="Roberts A."/>
            <person name="Saif S."/>
            <person name="Shenoy N."/>
            <person name="Sisk P."/>
            <person name="Stolte C."/>
            <person name="Sykes S."/>
            <person name="Thomson T."/>
            <person name="Walk T."/>
            <person name="White J."/>
            <person name="Yandava C."/>
            <person name="Burger G."/>
            <person name="Gray M.W."/>
            <person name="Holland P.W.H."/>
            <person name="King N."/>
            <person name="Lang F.B.F."/>
            <person name="Roger A.J."/>
            <person name="Ruiz-Trillo I."/>
            <person name="Lander E."/>
            <person name="Nusbaum C."/>
        </authorList>
    </citation>
    <scope>NUCLEOTIDE SEQUENCE [LARGE SCALE GENOMIC DNA]</scope>
    <source>
        <strain evidence="2 3">DAOM BR117</strain>
    </source>
</reference>
<dbReference type="SUPFAM" id="SSF51735">
    <property type="entry name" value="NAD(P)-binding Rossmann-fold domains"/>
    <property type="match status" value="1"/>
</dbReference>
<dbReference type="PRINTS" id="PR00081">
    <property type="entry name" value="GDHRDH"/>
</dbReference>
<dbReference type="GeneID" id="27688291"/>
<name>A0A0L0HI56_SPIPD</name>
<dbReference type="FunCoup" id="A0A0L0HI56">
    <property type="interactions" value="83"/>
</dbReference>
<dbReference type="VEuPathDB" id="FungiDB:SPPG_04863"/>
<organism evidence="2 3">
    <name type="scientific">Spizellomyces punctatus (strain DAOM BR117)</name>
    <dbReference type="NCBI Taxonomy" id="645134"/>
    <lineage>
        <taxon>Eukaryota</taxon>
        <taxon>Fungi</taxon>
        <taxon>Fungi incertae sedis</taxon>
        <taxon>Chytridiomycota</taxon>
        <taxon>Chytridiomycota incertae sedis</taxon>
        <taxon>Chytridiomycetes</taxon>
        <taxon>Spizellomycetales</taxon>
        <taxon>Spizellomycetaceae</taxon>
        <taxon>Spizellomyces</taxon>
    </lineage>
</organism>
<keyword evidence="1" id="KW-0812">Transmembrane</keyword>
<protein>
    <submittedName>
        <fullName evidence="2">Uncharacterized protein</fullName>
    </submittedName>
</protein>
<dbReference type="InParanoid" id="A0A0L0HI56"/>
<dbReference type="RefSeq" id="XP_016608594.1">
    <property type="nucleotide sequence ID" value="XM_016753101.1"/>
</dbReference>
<dbReference type="OrthoDB" id="447842at2759"/>
<dbReference type="Pfam" id="PF00106">
    <property type="entry name" value="adh_short"/>
    <property type="match status" value="1"/>
</dbReference>
<dbReference type="GO" id="GO:0008202">
    <property type="term" value="P:steroid metabolic process"/>
    <property type="evidence" value="ECO:0007669"/>
    <property type="project" value="TreeGrafter"/>
</dbReference>
<sequence length="361" mass="40241">MKTPRSVLHFISVLNSVSFSIINPLLTIVHNILFWFFHLLRWVPSFEPKVPRVDEQPTVLVTGASKGIGRCIAMRLAERGYEVFAGIRSTEDGESLVAEFEDKVKIGKGKGSIHTVILDVAKDEDVASAVQTVIGHCGPKGLAGLINNAGGAIVGPLELFRDEDFYYSLDVNLFQAYKLTKKFLPALRLAKGRVINISSMMAWTFHLPGFGAYHVGKAALSSLSTVWRRELFKSGVAVSFVEPGSIQSEIWTKGFDSIAAHESQKEKTAGFQTFSTDPIYSDAPPELKKMYRPLFKMCEEMAYLAKEEAIPPDHVAAAVVHAMTSRWPKERYLVGMDALWFNVMQTFVPEWMSDALGFRSW</sequence>
<feature type="transmembrane region" description="Helical" evidence="1">
    <location>
        <begin position="12"/>
        <end position="37"/>
    </location>
</feature>
<dbReference type="GO" id="GO:0016491">
    <property type="term" value="F:oxidoreductase activity"/>
    <property type="evidence" value="ECO:0007669"/>
    <property type="project" value="TreeGrafter"/>
</dbReference>
<dbReference type="STRING" id="645134.A0A0L0HI56"/>
<dbReference type="EMBL" id="KQ257456">
    <property type="protein sequence ID" value="KND00555.1"/>
    <property type="molecule type" value="Genomic_DNA"/>
</dbReference>
<keyword evidence="3" id="KW-1185">Reference proteome</keyword>
<dbReference type="Gene3D" id="3.40.50.720">
    <property type="entry name" value="NAD(P)-binding Rossmann-like Domain"/>
    <property type="match status" value="1"/>
</dbReference>
<dbReference type="AlphaFoldDB" id="A0A0L0HI56"/>
<evidence type="ECO:0000256" key="1">
    <source>
        <dbReference type="SAM" id="Phobius"/>
    </source>
</evidence>
<proteinExistence type="predicted"/>
<accession>A0A0L0HI56</accession>
<keyword evidence="1" id="KW-1133">Transmembrane helix</keyword>
<dbReference type="Proteomes" id="UP000053201">
    <property type="component" value="Unassembled WGS sequence"/>
</dbReference>
<dbReference type="InterPro" id="IPR002347">
    <property type="entry name" value="SDR_fam"/>
</dbReference>
<dbReference type="PANTHER" id="PTHR43313:SF1">
    <property type="entry name" value="3BETA-HYDROXYSTEROID DEHYDROGENASE DHS-16"/>
    <property type="match status" value="1"/>
</dbReference>
<dbReference type="OMA" id="QFAVHCF"/>
<dbReference type="PANTHER" id="PTHR43313">
    <property type="entry name" value="SHORT-CHAIN DEHYDROGENASE/REDUCTASE FAMILY 9C"/>
    <property type="match status" value="1"/>
</dbReference>
<evidence type="ECO:0000313" key="2">
    <source>
        <dbReference type="EMBL" id="KND00555.1"/>
    </source>
</evidence>
<gene>
    <name evidence="2" type="ORF">SPPG_04863</name>
</gene>
<dbReference type="InterPro" id="IPR036291">
    <property type="entry name" value="NAD(P)-bd_dom_sf"/>
</dbReference>
<evidence type="ECO:0000313" key="3">
    <source>
        <dbReference type="Proteomes" id="UP000053201"/>
    </source>
</evidence>